<comment type="caution">
    <text evidence="10">The sequence shown here is derived from an EMBL/GenBank/DDBJ whole genome shotgun (WGS) entry which is preliminary data.</text>
</comment>
<keyword evidence="6 8" id="KW-0275">Fatty acid biosynthesis</keyword>
<dbReference type="CDD" id="cd06850">
    <property type="entry name" value="biotinyl_domain"/>
    <property type="match status" value="1"/>
</dbReference>
<evidence type="ECO:0000256" key="8">
    <source>
        <dbReference type="RuleBase" id="RU364072"/>
    </source>
</evidence>
<dbReference type="InterPro" id="IPR001249">
    <property type="entry name" value="AcCoA_biotinCC"/>
</dbReference>
<keyword evidence="10" id="KW-0436">Ligase</keyword>
<dbReference type="InterPro" id="IPR000089">
    <property type="entry name" value="Biotin_lipoyl"/>
</dbReference>
<comment type="function">
    <text evidence="8">This protein is a component of the acetyl coenzyme A carboxylase complex; first, biotin carboxylase catalyzes the carboxylation of the carrier protein and then the transcarboxylase transfers the carboxyl group to form malonyl-CoA.</text>
</comment>
<dbReference type="Gene3D" id="2.40.50.100">
    <property type="match status" value="1"/>
</dbReference>
<organism evidence="10 11">
    <name type="scientific">Aequitasia blattaphilus</name>
    <dbReference type="NCBI Taxonomy" id="2949332"/>
    <lineage>
        <taxon>Bacteria</taxon>
        <taxon>Bacillati</taxon>
        <taxon>Bacillota</taxon>
        <taxon>Clostridia</taxon>
        <taxon>Lachnospirales</taxon>
        <taxon>Lachnospiraceae</taxon>
        <taxon>Aequitasia</taxon>
    </lineage>
</organism>
<evidence type="ECO:0000256" key="7">
    <source>
        <dbReference type="ARBA" id="ARBA00023267"/>
    </source>
</evidence>
<dbReference type="PANTHER" id="PTHR45266">
    <property type="entry name" value="OXALOACETATE DECARBOXYLASE ALPHA CHAIN"/>
    <property type="match status" value="1"/>
</dbReference>
<reference evidence="10 11" key="1">
    <citation type="journal article" date="2022" name="Genome Biol. Evol.">
        <title>Host diet, physiology and behaviors set the stage for Lachnospiraceae cladogenesis.</title>
        <authorList>
            <person name="Vera-Ponce De Leon A."/>
            <person name="Schneider M."/>
            <person name="Jahnes B.C."/>
            <person name="Sadowski V."/>
            <person name="Camuy-Velez L.A."/>
            <person name="Duan J."/>
            <person name="Sabree Z.L."/>
        </authorList>
    </citation>
    <scope>NUCLEOTIDE SEQUENCE [LARGE SCALE GENOMIC DNA]</scope>
    <source>
        <strain evidence="10 11">PAL113</strain>
    </source>
</reference>
<evidence type="ECO:0000256" key="6">
    <source>
        <dbReference type="ARBA" id="ARBA00023160"/>
    </source>
</evidence>
<evidence type="ECO:0000256" key="5">
    <source>
        <dbReference type="ARBA" id="ARBA00023098"/>
    </source>
</evidence>
<evidence type="ECO:0000256" key="1">
    <source>
        <dbReference type="ARBA" id="ARBA00005194"/>
    </source>
</evidence>
<name>A0ABT1E7T1_9FIRM</name>
<dbReference type="InterPro" id="IPR011053">
    <property type="entry name" value="Single_hybrid_motif"/>
</dbReference>
<dbReference type="RefSeq" id="WP_262065674.1">
    <property type="nucleotide sequence ID" value="NZ_JAMXOD010000006.1"/>
</dbReference>
<keyword evidence="11" id="KW-1185">Reference proteome</keyword>
<dbReference type="PRINTS" id="PR01071">
    <property type="entry name" value="ACOABIOTINCC"/>
</dbReference>
<sequence>MKFENLLELIKAVSDSSLTEFKYEENDISVKLAKNSGVVQVVEAPQTVVSAPVAEPAEAVETTVGKVITSPLVGTFYAAPGEDMDAFVKVGDRVEKGQVLAIVEAMKLMNEIESDIDGVIEEILVENAQMVEYGQPLFRLQ</sequence>
<protein>
    <recommendedName>
        <fullName evidence="2 8">Biotin carboxyl carrier protein of acetyl-CoA carboxylase</fullName>
    </recommendedName>
</protein>
<dbReference type="EMBL" id="JAMZFW010000006">
    <property type="protein sequence ID" value="MCP1101885.1"/>
    <property type="molecule type" value="Genomic_DNA"/>
</dbReference>
<dbReference type="Pfam" id="PF00364">
    <property type="entry name" value="Biotin_lipoyl"/>
    <property type="match status" value="1"/>
</dbReference>
<dbReference type="InterPro" id="IPR001882">
    <property type="entry name" value="Biotin_BS"/>
</dbReference>
<dbReference type="PANTHER" id="PTHR45266:SF3">
    <property type="entry name" value="OXALOACETATE DECARBOXYLASE ALPHA CHAIN"/>
    <property type="match status" value="1"/>
</dbReference>
<keyword evidence="3 8" id="KW-0444">Lipid biosynthesis</keyword>
<evidence type="ECO:0000256" key="2">
    <source>
        <dbReference type="ARBA" id="ARBA00017562"/>
    </source>
</evidence>
<gene>
    <name evidence="10" type="primary">accB</name>
    <name evidence="10" type="ORF">NK125_05575</name>
</gene>
<dbReference type="PROSITE" id="PS50968">
    <property type="entry name" value="BIOTINYL_LIPOYL"/>
    <property type="match status" value="1"/>
</dbReference>
<evidence type="ECO:0000313" key="10">
    <source>
        <dbReference type="EMBL" id="MCP1101885.1"/>
    </source>
</evidence>
<evidence type="ECO:0000256" key="4">
    <source>
        <dbReference type="ARBA" id="ARBA00022832"/>
    </source>
</evidence>
<dbReference type="NCBIfam" id="TIGR00531">
    <property type="entry name" value="BCCP"/>
    <property type="match status" value="1"/>
</dbReference>
<feature type="domain" description="Lipoyl-binding" evidence="9">
    <location>
        <begin position="57"/>
        <end position="141"/>
    </location>
</feature>
<comment type="pathway">
    <text evidence="1 8">Lipid metabolism; fatty acid biosynthesis.</text>
</comment>
<dbReference type="InterPro" id="IPR050709">
    <property type="entry name" value="Biotin_Carboxyl_Carrier/Decarb"/>
</dbReference>
<evidence type="ECO:0000313" key="11">
    <source>
        <dbReference type="Proteomes" id="UP001523566"/>
    </source>
</evidence>
<dbReference type="SUPFAM" id="SSF51230">
    <property type="entry name" value="Single hybrid motif"/>
    <property type="match status" value="1"/>
</dbReference>
<evidence type="ECO:0000256" key="3">
    <source>
        <dbReference type="ARBA" id="ARBA00022516"/>
    </source>
</evidence>
<keyword evidence="7 8" id="KW-0092">Biotin</keyword>
<keyword evidence="4 8" id="KW-0276">Fatty acid metabolism</keyword>
<dbReference type="GO" id="GO:0003989">
    <property type="term" value="F:acetyl-CoA carboxylase activity"/>
    <property type="evidence" value="ECO:0007669"/>
    <property type="project" value="UniProtKB-EC"/>
</dbReference>
<accession>A0ABT1E7T1</accession>
<keyword evidence="5 8" id="KW-0443">Lipid metabolism</keyword>
<proteinExistence type="predicted"/>
<dbReference type="Proteomes" id="UP001523566">
    <property type="component" value="Unassembled WGS sequence"/>
</dbReference>
<evidence type="ECO:0000259" key="9">
    <source>
        <dbReference type="PROSITE" id="PS50968"/>
    </source>
</evidence>
<dbReference type="PROSITE" id="PS00188">
    <property type="entry name" value="BIOTIN"/>
    <property type="match status" value="1"/>
</dbReference>